<gene>
    <name evidence="1" type="ORF">SO802_000659</name>
</gene>
<sequence>MEVLLCAAVRSERDKVLILHEAHPDDGAPIAFTFGIHKYPSVSMFVDSEFTAARHSSNRIPMLVMFKFVLGESQNKSIP</sequence>
<accession>A0AAW2DS49</accession>
<organism evidence="1 2">
    <name type="scientific">Lithocarpus litseifolius</name>
    <dbReference type="NCBI Taxonomy" id="425828"/>
    <lineage>
        <taxon>Eukaryota</taxon>
        <taxon>Viridiplantae</taxon>
        <taxon>Streptophyta</taxon>
        <taxon>Embryophyta</taxon>
        <taxon>Tracheophyta</taxon>
        <taxon>Spermatophyta</taxon>
        <taxon>Magnoliopsida</taxon>
        <taxon>eudicotyledons</taxon>
        <taxon>Gunneridae</taxon>
        <taxon>Pentapetalae</taxon>
        <taxon>rosids</taxon>
        <taxon>fabids</taxon>
        <taxon>Fagales</taxon>
        <taxon>Fagaceae</taxon>
        <taxon>Lithocarpus</taxon>
    </lineage>
</organism>
<proteinExistence type="predicted"/>
<evidence type="ECO:0000313" key="2">
    <source>
        <dbReference type="Proteomes" id="UP001459277"/>
    </source>
</evidence>
<dbReference type="Proteomes" id="UP001459277">
    <property type="component" value="Unassembled WGS sequence"/>
</dbReference>
<keyword evidence="2" id="KW-1185">Reference proteome</keyword>
<name>A0AAW2DS49_9ROSI</name>
<dbReference type="EMBL" id="JAZDWU010000001">
    <property type="protein sequence ID" value="KAL0013590.1"/>
    <property type="molecule type" value="Genomic_DNA"/>
</dbReference>
<protein>
    <submittedName>
        <fullName evidence="1">Uncharacterized protein</fullName>
    </submittedName>
</protein>
<dbReference type="AlphaFoldDB" id="A0AAW2DS49"/>
<reference evidence="1 2" key="1">
    <citation type="submission" date="2024-01" db="EMBL/GenBank/DDBJ databases">
        <title>A telomere-to-telomere, gap-free genome of sweet tea (Lithocarpus litseifolius).</title>
        <authorList>
            <person name="Zhou J."/>
        </authorList>
    </citation>
    <scope>NUCLEOTIDE SEQUENCE [LARGE SCALE GENOMIC DNA]</scope>
    <source>
        <strain evidence="1">Zhou-2022a</strain>
        <tissue evidence="1">Leaf</tissue>
    </source>
</reference>
<comment type="caution">
    <text evidence="1">The sequence shown here is derived from an EMBL/GenBank/DDBJ whole genome shotgun (WGS) entry which is preliminary data.</text>
</comment>
<evidence type="ECO:0000313" key="1">
    <source>
        <dbReference type="EMBL" id="KAL0013590.1"/>
    </source>
</evidence>